<dbReference type="InterPro" id="IPR008554">
    <property type="entry name" value="Glutaredoxin-like"/>
</dbReference>
<dbReference type="InterPro" id="IPR036249">
    <property type="entry name" value="Thioredoxin-like_sf"/>
</dbReference>
<dbReference type="PANTHER" id="PTHR33558">
    <property type="entry name" value="GLUTAREDOXIN-LIKE PROTEIN C5ORF63 HOMOLOG"/>
    <property type="match status" value="1"/>
</dbReference>
<dbReference type="EMBL" id="CYHH01000014">
    <property type="protein sequence ID" value="CUB07922.1"/>
    <property type="molecule type" value="Genomic_DNA"/>
</dbReference>
<dbReference type="SUPFAM" id="SSF52833">
    <property type="entry name" value="Thioredoxin-like"/>
    <property type="match status" value="1"/>
</dbReference>
<dbReference type="Gene3D" id="3.40.30.10">
    <property type="entry name" value="Glutaredoxin"/>
    <property type="match status" value="1"/>
</dbReference>
<evidence type="ECO:0000313" key="2">
    <source>
        <dbReference type="Proteomes" id="UP000182108"/>
    </source>
</evidence>
<sequence length="85" mass="9918">MPRSRELWLLSRPQCHLCDEMLEELAPIAQRHGFSVVKRDVDADPAWRERYGRAIPVVLHGNVELCRHRCDAAKVHAYLSRFPLE</sequence>
<name>A0A0K6IX54_9PROT</name>
<dbReference type="Pfam" id="PF05768">
    <property type="entry name" value="Glrx-like"/>
    <property type="match status" value="1"/>
</dbReference>
<proteinExistence type="predicted"/>
<dbReference type="RefSeq" id="WP_072247982.1">
    <property type="nucleotide sequence ID" value="NZ_CYHH01000014.1"/>
</dbReference>
<accession>A0A0K6IX54</accession>
<protein>
    <submittedName>
        <fullName evidence="1">Glutaredoxin-like domain (DUF836)</fullName>
    </submittedName>
</protein>
<dbReference type="AlphaFoldDB" id="A0A0K6IX54"/>
<keyword evidence="2" id="KW-1185">Reference proteome</keyword>
<dbReference type="Proteomes" id="UP000182108">
    <property type="component" value="Unassembled WGS sequence"/>
</dbReference>
<organism evidence="1 2">
    <name type="scientific">Tepidiphilus thermophilus</name>
    <dbReference type="NCBI Taxonomy" id="876478"/>
    <lineage>
        <taxon>Bacteria</taxon>
        <taxon>Pseudomonadati</taxon>
        <taxon>Pseudomonadota</taxon>
        <taxon>Hydrogenophilia</taxon>
        <taxon>Hydrogenophilales</taxon>
        <taxon>Hydrogenophilaceae</taxon>
        <taxon>Tepidiphilus</taxon>
    </lineage>
</organism>
<reference evidence="2" key="1">
    <citation type="submission" date="2015-08" db="EMBL/GenBank/DDBJ databases">
        <authorList>
            <person name="Babu N.S."/>
            <person name="Beckwith C.J."/>
            <person name="Beseler K.G."/>
            <person name="Brison A."/>
            <person name="Carone J.V."/>
            <person name="Caskin T.P."/>
            <person name="Diamond M."/>
            <person name="Durham M.E."/>
            <person name="Foxe J.M."/>
            <person name="Go M."/>
            <person name="Henderson B.A."/>
            <person name="Jones I.B."/>
            <person name="McGettigan J.A."/>
            <person name="Micheletti S.J."/>
            <person name="Nasrallah M.E."/>
            <person name="Ortiz D."/>
            <person name="Piller C.R."/>
            <person name="Privatt S.R."/>
            <person name="Schneider S.L."/>
            <person name="Sharp S."/>
            <person name="Smith T.C."/>
            <person name="Stanton J.D."/>
            <person name="Ullery H.E."/>
            <person name="Wilson R.J."/>
            <person name="Serrano M.G."/>
            <person name="Buck G."/>
            <person name="Lee V."/>
            <person name="Wang Y."/>
            <person name="Carvalho R."/>
            <person name="Voegtly L."/>
            <person name="Shi R."/>
            <person name="Duckworth R."/>
            <person name="Johnson A."/>
            <person name="Loviza R."/>
            <person name="Walstead R."/>
            <person name="Shah Z."/>
            <person name="Kiflezghi M."/>
            <person name="Wade K."/>
            <person name="Ball S.L."/>
            <person name="Bradley K.W."/>
            <person name="Asai D.J."/>
            <person name="Bowman C.A."/>
            <person name="Russell D.A."/>
            <person name="Pope W.H."/>
            <person name="Jacobs-Sera D."/>
            <person name="Hendrix R.W."/>
            <person name="Hatfull G.F."/>
        </authorList>
    </citation>
    <scope>NUCLEOTIDE SEQUENCE [LARGE SCALE GENOMIC DNA]</scope>
    <source>
        <strain evidence="2">JCM 19170</strain>
    </source>
</reference>
<dbReference type="PANTHER" id="PTHR33558:SF1">
    <property type="entry name" value="GLUTAREDOXIN-LIKE PROTEIN C5ORF63 HOMOLOG"/>
    <property type="match status" value="1"/>
</dbReference>
<dbReference type="InterPro" id="IPR052565">
    <property type="entry name" value="Glutaredoxin-like_YDR286C"/>
</dbReference>
<gene>
    <name evidence="1" type="ORF">Ga0061068_11436</name>
</gene>
<evidence type="ECO:0000313" key="1">
    <source>
        <dbReference type="EMBL" id="CUB07922.1"/>
    </source>
</evidence>